<dbReference type="Pfam" id="PF11735">
    <property type="entry name" value="CAP59_mtransfer"/>
    <property type="match status" value="1"/>
</dbReference>
<keyword evidence="4" id="KW-1185">Reference proteome</keyword>
<sequence length="706" mass="79407">MRIRKHSDFKYLTHMACAILFIILLLDPSTPPEPSIPIIKAARKVSSNALRSHRDTSGGAGLAPLTTNSDSKHRKATVWDAADDKHRPIEEVRQYQMDAEGARNATARIWRELIHRLNCGNAEENGEVAGTDDSRVQVAGRAEEKIWKELDELKSAFLRHLFHETILSHEQADEVNARNGDEQSETHQDSSAEGQVGPISNSTADMLSKTLPPEDQTSNTDSTTRNRRSHTHKSLTRARETFLSHILTLTVPTPITTSFKRCTSLRSSIPGLLPNPTCTSPLPTRYRHLSQKQIYIAINFHNNAPTLPETLSQLLRLTSHFHSRQNVFISIYESGSTDRTRALLRNLEAALSGLGIPHYIVGDPSPPPSKSENRITKLARVRNAALQPLYEGTDGRVKLRNGKWTKKFDRIVFLNDVIWCAEDVMELLWQSFLQGGDITCGLDYNFAEGETGGELFFYDTWVSRTILGTPFYGGPWNHFTHHPPTTTRMLRNLPFQAQCCWNGISILRPTPFTHSHIRFRSGQPQNGECAASECSLLCQDFWKAGWGRVVVVPGVRVGYERGVQEGLLRARNEGKWGVDLIERDRRKEARKKAWKRREDDGVNGATKGKKRKKKPKDPPLSDPDSYPYPSENKNPPHQPEYDSSQDLSGILSNTSPNPPHGLYPLENPEKIQYIPGPKTVTCRGLEGTGRDPDQPPVEEYLVIGER</sequence>
<dbReference type="InterPro" id="IPR029044">
    <property type="entry name" value="Nucleotide-diphossugar_trans"/>
</dbReference>
<evidence type="ECO:0000256" key="1">
    <source>
        <dbReference type="SAM" id="MobiDB-lite"/>
    </source>
</evidence>
<dbReference type="AlphaFoldDB" id="A0AAD5S2R0"/>
<dbReference type="SUPFAM" id="SSF53448">
    <property type="entry name" value="Nucleotide-diphospho-sugar transferases"/>
    <property type="match status" value="1"/>
</dbReference>
<dbReference type="Proteomes" id="UP001212841">
    <property type="component" value="Unassembled WGS sequence"/>
</dbReference>
<keyword evidence="2" id="KW-0732">Signal</keyword>
<accession>A0AAD5S2R0</accession>
<evidence type="ECO:0000256" key="2">
    <source>
        <dbReference type="SAM" id="SignalP"/>
    </source>
</evidence>
<dbReference type="PANTHER" id="PTHR34144:SF5">
    <property type="entry name" value="ALPHA-1,3-MANNOSYLTRANSFERASE CMT1"/>
    <property type="match status" value="1"/>
</dbReference>
<feature type="compositionally biased region" description="Basic residues" evidence="1">
    <location>
        <begin position="225"/>
        <end position="236"/>
    </location>
</feature>
<feature type="region of interest" description="Disordered" evidence="1">
    <location>
        <begin position="587"/>
        <end position="706"/>
    </location>
</feature>
<evidence type="ECO:0000313" key="3">
    <source>
        <dbReference type="EMBL" id="KAJ3034848.1"/>
    </source>
</evidence>
<feature type="signal peptide" evidence="2">
    <location>
        <begin position="1"/>
        <end position="32"/>
    </location>
</feature>
<organism evidence="3 4">
    <name type="scientific">Rhizophlyctis rosea</name>
    <dbReference type="NCBI Taxonomy" id="64517"/>
    <lineage>
        <taxon>Eukaryota</taxon>
        <taxon>Fungi</taxon>
        <taxon>Fungi incertae sedis</taxon>
        <taxon>Chytridiomycota</taxon>
        <taxon>Chytridiomycota incertae sedis</taxon>
        <taxon>Chytridiomycetes</taxon>
        <taxon>Rhizophlyctidales</taxon>
        <taxon>Rhizophlyctidaceae</taxon>
        <taxon>Rhizophlyctis</taxon>
    </lineage>
</organism>
<protein>
    <submittedName>
        <fullName evidence="3">Capsular associated protein</fullName>
    </submittedName>
</protein>
<feature type="compositionally biased region" description="Polar residues" evidence="1">
    <location>
        <begin position="631"/>
        <end position="655"/>
    </location>
</feature>
<feature type="compositionally biased region" description="Basic and acidic residues" evidence="1">
    <location>
        <begin position="172"/>
        <end position="190"/>
    </location>
</feature>
<feature type="region of interest" description="Disordered" evidence="1">
    <location>
        <begin position="172"/>
        <end position="236"/>
    </location>
</feature>
<gene>
    <name evidence="3" type="primary">CAP59</name>
    <name evidence="3" type="ORF">HK097_004382</name>
</gene>
<feature type="chain" id="PRO_5041925329" evidence="2">
    <location>
        <begin position="33"/>
        <end position="706"/>
    </location>
</feature>
<feature type="compositionally biased region" description="Polar residues" evidence="1">
    <location>
        <begin position="191"/>
        <end position="205"/>
    </location>
</feature>
<feature type="non-terminal residue" evidence="3">
    <location>
        <position position="1"/>
    </location>
</feature>
<dbReference type="InterPro" id="IPR021047">
    <property type="entry name" value="Mannosyltransferase_CMT1"/>
</dbReference>
<feature type="region of interest" description="Disordered" evidence="1">
    <location>
        <begin position="51"/>
        <end position="77"/>
    </location>
</feature>
<dbReference type="PANTHER" id="PTHR34144">
    <property type="entry name" value="CHROMOSOME 8, WHOLE GENOME SHOTGUN SEQUENCE"/>
    <property type="match status" value="1"/>
</dbReference>
<dbReference type="EMBL" id="JADGJD010002112">
    <property type="protein sequence ID" value="KAJ3034848.1"/>
    <property type="molecule type" value="Genomic_DNA"/>
</dbReference>
<reference evidence="3" key="1">
    <citation type="submission" date="2020-05" db="EMBL/GenBank/DDBJ databases">
        <title>Phylogenomic resolution of chytrid fungi.</title>
        <authorList>
            <person name="Stajich J.E."/>
            <person name="Amses K."/>
            <person name="Simmons R."/>
            <person name="Seto K."/>
            <person name="Myers J."/>
            <person name="Bonds A."/>
            <person name="Quandt C.A."/>
            <person name="Barry K."/>
            <person name="Liu P."/>
            <person name="Grigoriev I."/>
            <person name="Longcore J.E."/>
            <person name="James T.Y."/>
        </authorList>
    </citation>
    <scope>NUCLEOTIDE SEQUENCE</scope>
    <source>
        <strain evidence="3">JEL0318</strain>
    </source>
</reference>
<evidence type="ECO:0000313" key="4">
    <source>
        <dbReference type="Proteomes" id="UP001212841"/>
    </source>
</evidence>
<comment type="caution">
    <text evidence="3">The sequence shown here is derived from an EMBL/GenBank/DDBJ whole genome shotgun (WGS) entry which is preliminary data.</text>
</comment>
<name>A0AAD5S2R0_9FUNG</name>
<proteinExistence type="predicted"/>
<dbReference type="Gene3D" id="3.90.550.10">
    <property type="entry name" value="Spore Coat Polysaccharide Biosynthesis Protein SpsA, Chain A"/>
    <property type="match status" value="1"/>
</dbReference>